<organism evidence="3 4">
    <name type="scientific">Moorena producens 3L</name>
    <dbReference type="NCBI Taxonomy" id="489825"/>
    <lineage>
        <taxon>Bacteria</taxon>
        <taxon>Bacillati</taxon>
        <taxon>Cyanobacteriota</taxon>
        <taxon>Cyanophyceae</taxon>
        <taxon>Coleofasciculales</taxon>
        <taxon>Coleofasciculaceae</taxon>
        <taxon>Moorena</taxon>
    </lineage>
</organism>
<dbReference type="Gene3D" id="3.30.1120.10">
    <property type="match status" value="1"/>
</dbReference>
<dbReference type="EMBL" id="GL890840">
    <property type="protein sequence ID" value="EGJ34142.1"/>
    <property type="molecule type" value="Genomic_DNA"/>
</dbReference>
<gene>
    <name evidence="3" type="ORF">LYNGBM3L_23580</name>
</gene>
<reference evidence="4" key="1">
    <citation type="journal article" date="2011" name="Proc. Natl. Acad. Sci. U.S.A.">
        <title>Genomic insights into the physiology and ecology of the marine filamentous cyanobacterium Lyngbya majuscula.</title>
        <authorList>
            <person name="Jones A.C."/>
            <person name="Monroe E.A."/>
            <person name="Podell S."/>
            <person name="Hess W.R."/>
            <person name="Klages S."/>
            <person name="Esquenazi E."/>
            <person name="Niessen S."/>
            <person name="Hoover H."/>
            <person name="Rothmann M."/>
            <person name="Lasken R.S."/>
            <person name="Yates J.R.III."/>
            <person name="Reinhardt R."/>
            <person name="Kube M."/>
            <person name="Burkart M.D."/>
            <person name="Allen E.E."/>
            <person name="Dorrestein P.C."/>
            <person name="Gerwick W.H."/>
            <person name="Gerwick L."/>
        </authorList>
    </citation>
    <scope>NUCLEOTIDE SEQUENCE [LARGE SCALE GENOMIC DNA]</scope>
    <source>
        <strain evidence="4">3L</strain>
    </source>
</reference>
<dbReference type="eggNOG" id="COG3119">
    <property type="taxonomic scope" value="Bacteria"/>
</dbReference>
<feature type="domain" description="Sulfatase N-terminal" evidence="2">
    <location>
        <begin position="57"/>
        <end position="409"/>
    </location>
</feature>
<dbReference type="CDD" id="cd16142">
    <property type="entry name" value="ARS_like"/>
    <property type="match status" value="1"/>
</dbReference>
<dbReference type="PANTHER" id="PTHR43751:SF2">
    <property type="entry name" value="SULFATASE N-TERMINAL DOMAIN-CONTAINING PROTEIN"/>
    <property type="match status" value="1"/>
</dbReference>
<proteinExistence type="predicted"/>
<evidence type="ECO:0000256" key="1">
    <source>
        <dbReference type="SAM" id="Phobius"/>
    </source>
</evidence>
<protein>
    <submittedName>
        <fullName evidence="3">Arylsulfatase A family enzyme</fullName>
    </submittedName>
</protein>
<evidence type="ECO:0000259" key="2">
    <source>
        <dbReference type="Pfam" id="PF00884"/>
    </source>
</evidence>
<keyword evidence="1" id="KW-1133">Transmembrane helix</keyword>
<keyword evidence="1" id="KW-0472">Membrane</keyword>
<dbReference type="InterPro" id="IPR052701">
    <property type="entry name" value="GAG_Ulvan_Degrading_Sulfatases"/>
</dbReference>
<dbReference type="Pfam" id="PF00884">
    <property type="entry name" value="Sulfatase"/>
    <property type="match status" value="1"/>
</dbReference>
<name>F4XN83_9CYAN</name>
<dbReference type="RefSeq" id="WP_008181282.1">
    <property type="nucleotide sequence ID" value="NZ_MKZR01000001.1"/>
</dbReference>
<evidence type="ECO:0000313" key="4">
    <source>
        <dbReference type="Proteomes" id="UP000003959"/>
    </source>
</evidence>
<keyword evidence="1" id="KW-0812">Transmembrane</keyword>
<accession>F4XN83</accession>
<feature type="transmembrane region" description="Helical" evidence="1">
    <location>
        <begin position="21"/>
        <end position="41"/>
    </location>
</feature>
<evidence type="ECO:0000313" key="3">
    <source>
        <dbReference type="EMBL" id="EGJ34142.1"/>
    </source>
</evidence>
<dbReference type="PANTHER" id="PTHR43751">
    <property type="entry name" value="SULFATASE"/>
    <property type="match status" value="1"/>
</dbReference>
<dbReference type="HOGENOM" id="CLU_006332_10_0_3"/>
<dbReference type="SUPFAM" id="SSF53649">
    <property type="entry name" value="Alkaline phosphatase-like"/>
    <property type="match status" value="1"/>
</dbReference>
<sequence length="573" mass="64686">MKYLRANRSKGSHDNAQMGKRLFNGVMAILLTITFTLVGFLPVTNQGIALADTEGQPNILVIMGDDIGWTNVSAYEKGIVGYDTPNIDRIANEGMLFTDYYAEQSCTAGRAAFITGQSGLRTGLLKVGFPGAPFGIQDEDPTLAEMLKPLGYTSGQFGKNHLGDLNRFLPTVHGFDEFLGNLYHLNAEEEPENSDYPGGPDGWFAKNVGPRGVLDCKATPGEYHEEPIIGDPDYSKRFGELGYQECYDTGSLNIERMKTVDREFLDRTKEFIETAVENQKPFLTWFNSTRMHFYTHISDEVKGISGQGFYGDGMLEHDGHVGELLDLLKELGIEDNTIVIYTTDNGPHYNQWPDGGLSPFRGEKNTNWEGGYRVPALVRWPGHIPAGTVSHEIFSHLDWVPTLMAAVGVDDINETLKQPCPEDEPTNLCGTYLDGFNQLAYLTDPENQKGQRPGFIYFNDEGQLPGVRIGDWKIVFSEQRAHYFDVWREPFVQLRVPKLFNLRRDPYERGDTDSNNYNDWWSRRNYLLLPPVGLVQKYLDTFEEYPPSQPPFGFNPNEIIDDIVDQIETYSLD</sequence>
<keyword evidence="4" id="KW-1185">Reference proteome</keyword>
<dbReference type="AlphaFoldDB" id="F4XN83"/>
<dbReference type="InterPro" id="IPR017850">
    <property type="entry name" value="Alkaline_phosphatase_core_sf"/>
</dbReference>
<dbReference type="Proteomes" id="UP000003959">
    <property type="component" value="Unassembled WGS sequence"/>
</dbReference>
<dbReference type="Gene3D" id="3.40.720.10">
    <property type="entry name" value="Alkaline Phosphatase, subunit A"/>
    <property type="match status" value="1"/>
</dbReference>
<dbReference type="InterPro" id="IPR000917">
    <property type="entry name" value="Sulfatase_N"/>
</dbReference>